<feature type="compositionally biased region" description="Low complexity" evidence="14">
    <location>
        <begin position="287"/>
        <end position="296"/>
    </location>
</feature>
<dbReference type="RefSeq" id="WP_186847659.1">
    <property type="nucleotide sequence ID" value="NZ_JACOOX010000004.1"/>
</dbReference>
<feature type="transmembrane region" description="Helical" evidence="15">
    <location>
        <begin position="401"/>
        <end position="423"/>
    </location>
</feature>
<dbReference type="SMART" id="SM00387">
    <property type="entry name" value="HATPase_c"/>
    <property type="match status" value="1"/>
</dbReference>
<keyword evidence="7 15" id="KW-0812">Transmembrane</keyword>
<keyword evidence="13 15" id="KW-0472">Membrane</keyword>
<evidence type="ECO:0000256" key="9">
    <source>
        <dbReference type="ARBA" id="ARBA00022777"/>
    </source>
</evidence>
<keyword evidence="18" id="KW-1185">Reference proteome</keyword>
<comment type="subcellular location">
    <subcellularLocation>
        <location evidence="2">Cell membrane</location>
        <topology evidence="2">Multi-pass membrane protein</topology>
    </subcellularLocation>
</comment>
<evidence type="ECO:0000256" key="13">
    <source>
        <dbReference type="ARBA" id="ARBA00023136"/>
    </source>
</evidence>
<dbReference type="AlphaFoldDB" id="A0A8I0DV78"/>
<dbReference type="PROSITE" id="PS50109">
    <property type="entry name" value="HIS_KIN"/>
    <property type="match status" value="1"/>
</dbReference>
<dbReference type="PROSITE" id="PS00018">
    <property type="entry name" value="EF_HAND_1"/>
    <property type="match status" value="1"/>
</dbReference>
<feature type="region of interest" description="Disordered" evidence="14">
    <location>
        <begin position="270"/>
        <end position="315"/>
    </location>
</feature>
<dbReference type="PANTHER" id="PTHR45528:SF1">
    <property type="entry name" value="SENSOR HISTIDINE KINASE CPXA"/>
    <property type="match status" value="1"/>
</dbReference>
<dbReference type="SMART" id="SM00388">
    <property type="entry name" value="HisKA"/>
    <property type="match status" value="1"/>
</dbReference>
<keyword evidence="11 15" id="KW-1133">Transmembrane helix</keyword>
<feature type="domain" description="Histidine kinase" evidence="16">
    <location>
        <begin position="669"/>
        <end position="888"/>
    </location>
</feature>
<organism evidence="17 18">
    <name type="scientific">Coprococcus hominis</name>
    <name type="common">ex Liu et al. 2022</name>
    <dbReference type="NCBI Taxonomy" id="2763039"/>
    <lineage>
        <taxon>Bacteria</taxon>
        <taxon>Bacillati</taxon>
        <taxon>Bacillota</taxon>
        <taxon>Clostridia</taxon>
        <taxon>Lachnospirales</taxon>
        <taxon>Lachnospiraceae</taxon>
        <taxon>Coprococcus</taxon>
    </lineage>
</organism>
<evidence type="ECO:0000256" key="2">
    <source>
        <dbReference type="ARBA" id="ARBA00004651"/>
    </source>
</evidence>
<feature type="region of interest" description="Disordered" evidence="14">
    <location>
        <begin position="901"/>
        <end position="922"/>
    </location>
</feature>
<dbReference type="GO" id="GO:0000155">
    <property type="term" value="F:phosphorelay sensor kinase activity"/>
    <property type="evidence" value="ECO:0007669"/>
    <property type="project" value="InterPro"/>
</dbReference>
<evidence type="ECO:0000256" key="11">
    <source>
        <dbReference type="ARBA" id="ARBA00022989"/>
    </source>
</evidence>
<dbReference type="EMBL" id="JACOOX010000004">
    <property type="protein sequence ID" value="MBC5662891.1"/>
    <property type="molecule type" value="Genomic_DNA"/>
</dbReference>
<keyword evidence="10" id="KW-0067">ATP-binding</keyword>
<dbReference type="InterPro" id="IPR036890">
    <property type="entry name" value="HATPase_C_sf"/>
</dbReference>
<comment type="catalytic activity">
    <reaction evidence="1">
        <text>ATP + protein L-histidine = ADP + protein N-phospho-L-histidine.</text>
        <dbReference type="EC" id="2.7.13.3"/>
    </reaction>
</comment>
<dbReference type="Gene3D" id="3.30.565.10">
    <property type="entry name" value="Histidine kinase-like ATPase, C-terminal domain"/>
    <property type="match status" value="1"/>
</dbReference>
<keyword evidence="8" id="KW-0547">Nucleotide-binding</keyword>
<evidence type="ECO:0000256" key="6">
    <source>
        <dbReference type="ARBA" id="ARBA00022679"/>
    </source>
</evidence>
<dbReference type="PANTHER" id="PTHR45528">
    <property type="entry name" value="SENSOR HISTIDINE KINASE CPXA"/>
    <property type="match status" value="1"/>
</dbReference>
<feature type="transmembrane region" description="Helical" evidence="15">
    <location>
        <begin position="488"/>
        <end position="508"/>
    </location>
</feature>
<keyword evidence="4" id="KW-1003">Cell membrane</keyword>
<dbReference type="InterPro" id="IPR005467">
    <property type="entry name" value="His_kinase_dom"/>
</dbReference>
<evidence type="ECO:0000256" key="15">
    <source>
        <dbReference type="SAM" id="Phobius"/>
    </source>
</evidence>
<dbReference type="InterPro" id="IPR003661">
    <property type="entry name" value="HisK_dim/P_dom"/>
</dbReference>
<comment type="caution">
    <text evidence="17">The sequence shown here is derived from an EMBL/GenBank/DDBJ whole genome shotgun (WGS) entry which is preliminary data.</text>
</comment>
<evidence type="ECO:0000256" key="7">
    <source>
        <dbReference type="ARBA" id="ARBA00022692"/>
    </source>
</evidence>
<evidence type="ECO:0000256" key="5">
    <source>
        <dbReference type="ARBA" id="ARBA00022553"/>
    </source>
</evidence>
<feature type="transmembrane region" description="Helical" evidence="15">
    <location>
        <begin position="586"/>
        <end position="607"/>
    </location>
</feature>
<dbReference type="InterPro" id="IPR003594">
    <property type="entry name" value="HATPase_dom"/>
</dbReference>
<evidence type="ECO:0000259" key="16">
    <source>
        <dbReference type="PROSITE" id="PS50109"/>
    </source>
</evidence>
<dbReference type="GO" id="GO:0005524">
    <property type="term" value="F:ATP binding"/>
    <property type="evidence" value="ECO:0007669"/>
    <property type="project" value="UniProtKB-KW"/>
</dbReference>
<dbReference type="Proteomes" id="UP000615234">
    <property type="component" value="Unassembled WGS sequence"/>
</dbReference>
<dbReference type="SUPFAM" id="SSF55874">
    <property type="entry name" value="ATPase domain of HSP90 chaperone/DNA topoisomerase II/histidine kinase"/>
    <property type="match status" value="1"/>
</dbReference>
<evidence type="ECO:0000313" key="18">
    <source>
        <dbReference type="Proteomes" id="UP000615234"/>
    </source>
</evidence>
<evidence type="ECO:0000256" key="1">
    <source>
        <dbReference type="ARBA" id="ARBA00000085"/>
    </source>
</evidence>
<evidence type="ECO:0000256" key="14">
    <source>
        <dbReference type="SAM" id="MobiDB-lite"/>
    </source>
</evidence>
<evidence type="ECO:0000256" key="10">
    <source>
        <dbReference type="ARBA" id="ARBA00022840"/>
    </source>
</evidence>
<evidence type="ECO:0000256" key="8">
    <source>
        <dbReference type="ARBA" id="ARBA00022741"/>
    </source>
</evidence>
<keyword evidence="6" id="KW-0808">Transferase</keyword>
<feature type="compositionally biased region" description="Basic and acidic residues" evidence="14">
    <location>
        <begin position="270"/>
        <end position="281"/>
    </location>
</feature>
<keyword evidence="12" id="KW-0902">Two-component regulatory system</keyword>
<evidence type="ECO:0000256" key="12">
    <source>
        <dbReference type="ARBA" id="ARBA00023012"/>
    </source>
</evidence>
<accession>A0A8I0DV78</accession>
<sequence length="922" mass="103328">MNKLKNNNPFKLLIYTLFFITCSVGFILGYVLLDMYEAGIFQGRSESELRAELEADYQSEMLTNCMNRGAEYVRNTLDISYSDDEWGDYEYDPDALQKKDMNHDNVVDASDFLMLLSEKENAFDKYDRTYEEDLEKTYGYAKTDLYVGVGDDWDSSKTGESNSVMLAQTDNLPEKALVYGVLGEKAVVSTTIGIPTGKILSYDTYKEAQSIGVEKEGNNYDYVNMRMPDEAALSRSEVSDDYGIYQSDLEEAALSRSEMSDDYGIDLSDLEKNTTETEAETKNSGISEESATSEDSTTMEEEIESSGSYSTPEGVTISYNGDQITITANGKTKQYEYDAENDMYYPIIKDGYTVIVGNYAGDDITIYASGNLYIDGTSDVSSRMNKSLQAISKAASGKNRILLFFGLDFVLCIIFMITSMVLSGKDGVVRKVEKVPVEIILAGIVVLISLLIAFAQNICYSLSYAYYSYSDTDRLHYFIDSSITGHDIETIVCLIGLGCICTVGLLLINNLIARVKQSNLLNTSWIVRLGRKLFGKSGKITAFFRYVFSRVPFIIKAILLYIVITIVEIIVALLVTNAVYIDEAGFIVLMLLKIICAIAYMGFVCMMQELFMGGDQLAKGEYGHKVNTRFMFGKFKEHGENLNHINEGVQLAVDDRMKSERMKTELITNVSHDIKTPLTSIINYVDLLQKENIEKEPEASYIEVIARQSARLKKLIVDLVDASKASTGNVKVELVNMDANMIAEQASGEYIDKLMQKNITLVTNLAKDRAGIEADGRHLWRVFDNLLNNAFKYTMPGTRLYVNTYITDEDGNVIRDLTKSIKEPAKVCIEFKNISEAPLNISSDELMERFVRGDSSRNTEGSGLGLSITRSLCQLQHADFNIVIDGDLFKAVITFAYCREPEEEQTTEEEQTMNPEADIENE</sequence>
<feature type="transmembrane region" description="Helical" evidence="15">
    <location>
        <begin position="12"/>
        <end position="33"/>
    </location>
</feature>
<keyword evidence="5" id="KW-0597">Phosphoprotein</keyword>
<evidence type="ECO:0000256" key="3">
    <source>
        <dbReference type="ARBA" id="ARBA00012438"/>
    </source>
</evidence>
<protein>
    <recommendedName>
        <fullName evidence="3">histidine kinase</fullName>
        <ecNumber evidence="3">2.7.13.3</ecNumber>
    </recommendedName>
</protein>
<dbReference type="InterPro" id="IPR018247">
    <property type="entry name" value="EF_Hand_1_Ca_BS"/>
</dbReference>
<dbReference type="CDD" id="cd00082">
    <property type="entry name" value="HisKA"/>
    <property type="match status" value="1"/>
</dbReference>
<evidence type="ECO:0000313" key="17">
    <source>
        <dbReference type="EMBL" id="MBC5662891.1"/>
    </source>
</evidence>
<dbReference type="Gene3D" id="1.10.287.130">
    <property type="match status" value="1"/>
</dbReference>
<keyword evidence="9 17" id="KW-0418">Kinase</keyword>
<dbReference type="InterPro" id="IPR050398">
    <property type="entry name" value="HssS/ArlS-like"/>
</dbReference>
<name>A0A8I0DV78_9FIRM</name>
<reference evidence="17 18" key="1">
    <citation type="submission" date="2020-08" db="EMBL/GenBank/DDBJ databases">
        <title>Genome public.</title>
        <authorList>
            <person name="Liu C."/>
            <person name="Sun Q."/>
        </authorList>
    </citation>
    <scope>NUCLEOTIDE SEQUENCE [LARGE SCALE GENOMIC DNA]</scope>
    <source>
        <strain evidence="17 18">NSJ-10</strain>
    </source>
</reference>
<feature type="transmembrane region" description="Helical" evidence="15">
    <location>
        <begin position="435"/>
        <end position="468"/>
    </location>
</feature>
<proteinExistence type="predicted"/>
<dbReference type="SUPFAM" id="SSF47384">
    <property type="entry name" value="Homodimeric domain of signal transducing histidine kinase"/>
    <property type="match status" value="1"/>
</dbReference>
<dbReference type="InterPro" id="IPR036097">
    <property type="entry name" value="HisK_dim/P_sf"/>
</dbReference>
<dbReference type="Pfam" id="PF00512">
    <property type="entry name" value="HisKA"/>
    <property type="match status" value="1"/>
</dbReference>
<evidence type="ECO:0000256" key="4">
    <source>
        <dbReference type="ARBA" id="ARBA00022475"/>
    </source>
</evidence>
<dbReference type="EC" id="2.7.13.3" evidence="3"/>
<dbReference type="GO" id="GO:0005886">
    <property type="term" value="C:plasma membrane"/>
    <property type="evidence" value="ECO:0007669"/>
    <property type="project" value="UniProtKB-SubCell"/>
</dbReference>
<feature type="transmembrane region" description="Helical" evidence="15">
    <location>
        <begin position="558"/>
        <end position="580"/>
    </location>
</feature>
<dbReference type="Pfam" id="PF02518">
    <property type="entry name" value="HATPase_c"/>
    <property type="match status" value="1"/>
</dbReference>
<gene>
    <name evidence="17" type="ORF">H8S09_08295</name>
</gene>